<dbReference type="InterPro" id="IPR019887">
    <property type="entry name" value="Tscrpt_reg_AsnC/Lrp_C"/>
</dbReference>
<keyword evidence="6" id="KW-1185">Reference proteome</keyword>
<comment type="caution">
    <text evidence="5">The sequence shown here is derived from an EMBL/GenBank/DDBJ whole genome shotgun (WGS) entry which is preliminary data.</text>
</comment>
<evidence type="ECO:0000256" key="2">
    <source>
        <dbReference type="ARBA" id="ARBA00023125"/>
    </source>
</evidence>
<dbReference type="GO" id="GO:0043200">
    <property type="term" value="P:response to amino acid"/>
    <property type="evidence" value="ECO:0007669"/>
    <property type="project" value="TreeGrafter"/>
</dbReference>
<evidence type="ECO:0000313" key="6">
    <source>
        <dbReference type="Proteomes" id="UP000630353"/>
    </source>
</evidence>
<sequence>MAGELEGQLDKVGWQLLRVLQEDARLSFSELGRRVGLSSPAVAERVRRMEDSGIITGYRALVEPSKLGYPTTAFIHLKVTGEHHNRIATMAHTLAEVQECHHVTGQDSYMIKVIVSSMVHLEHVIAQLRTYGETTTSIVLSSPVKAKMVMAGPSVRVGPQLPPIAFENAG</sequence>
<dbReference type="Pfam" id="PF13404">
    <property type="entry name" value="HTH_AsnC-type"/>
    <property type="match status" value="1"/>
</dbReference>
<dbReference type="Gene3D" id="3.30.70.920">
    <property type="match status" value="1"/>
</dbReference>
<dbReference type="AlphaFoldDB" id="A0A918XSN3"/>
<dbReference type="InterPro" id="IPR019885">
    <property type="entry name" value="Tscrpt_reg_HTH_AsnC-type_CS"/>
</dbReference>
<keyword evidence="2" id="KW-0238">DNA-binding</keyword>
<reference evidence="5" key="1">
    <citation type="journal article" date="2014" name="Int. J. Syst. Evol. Microbiol.">
        <title>Complete genome sequence of Corynebacterium casei LMG S-19264T (=DSM 44701T), isolated from a smear-ripened cheese.</title>
        <authorList>
            <consortium name="US DOE Joint Genome Institute (JGI-PGF)"/>
            <person name="Walter F."/>
            <person name="Albersmeier A."/>
            <person name="Kalinowski J."/>
            <person name="Ruckert C."/>
        </authorList>
    </citation>
    <scope>NUCLEOTIDE SEQUENCE</scope>
    <source>
        <strain evidence="5">KCTC 42651</strain>
    </source>
</reference>
<dbReference type="Gene3D" id="1.10.10.10">
    <property type="entry name" value="Winged helix-like DNA-binding domain superfamily/Winged helix DNA-binding domain"/>
    <property type="match status" value="1"/>
</dbReference>
<dbReference type="InterPro" id="IPR000485">
    <property type="entry name" value="AsnC-type_HTH_dom"/>
</dbReference>
<feature type="domain" description="HTH asnC-type" evidence="4">
    <location>
        <begin position="9"/>
        <end position="70"/>
    </location>
</feature>
<dbReference type="PROSITE" id="PS50956">
    <property type="entry name" value="HTH_ASNC_2"/>
    <property type="match status" value="1"/>
</dbReference>
<dbReference type="SMART" id="SM00344">
    <property type="entry name" value="HTH_ASNC"/>
    <property type="match status" value="1"/>
</dbReference>
<dbReference type="RefSeq" id="WP_189990659.1">
    <property type="nucleotide sequence ID" value="NZ_BMZS01000006.1"/>
</dbReference>
<protein>
    <submittedName>
        <fullName evidence="5">AsnC family transcriptional regulator</fullName>
    </submittedName>
</protein>
<dbReference type="InterPro" id="IPR036390">
    <property type="entry name" value="WH_DNA-bd_sf"/>
</dbReference>
<dbReference type="Pfam" id="PF01037">
    <property type="entry name" value="AsnC_trans_reg"/>
    <property type="match status" value="1"/>
</dbReference>
<dbReference type="SUPFAM" id="SSF46785">
    <property type="entry name" value="Winged helix' DNA-binding domain"/>
    <property type="match status" value="1"/>
</dbReference>
<name>A0A918XSN3_9PROT</name>
<dbReference type="CDD" id="cd00090">
    <property type="entry name" value="HTH_ARSR"/>
    <property type="match status" value="1"/>
</dbReference>
<evidence type="ECO:0000313" key="5">
    <source>
        <dbReference type="EMBL" id="GHD52598.1"/>
    </source>
</evidence>
<dbReference type="PANTHER" id="PTHR30154:SF53">
    <property type="entry name" value="HTH-TYPE TRANSCRIPTIONAL REGULATOR LRPC"/>
    <property type="match status" value="1"/>
</dbReference>
<dbReference type="EMBL" id="BMZS01000006">
    <property type="protein sequence ID" value="GHD52598.1"/>
    <property type="molecule type" value="Genomic_DNA"/>
</dbReference>
<dbReference type="PROSITE" id="PS00519">
    <property type="entry name" value="HTH_ASNC_1"/>
    <property type="match status" value="1"/>
</dbReference>
<dbReference type="InterPro" id="IPR036388">
    <property type="entry name" value="WH-like_DNA-bd_sf"/>
</dbReference>
<dbReference type="Proteomes" id="UP000630353">
    <property type="component" value="Unassembled WGS sequence"/>
</dbReference>
<organism evidence="5 6">
    <name type="scientific">Thalassobaculum fulvum</name>
    <dbReference type="NCBI Taxonomy" id="1633335"/>
    <lineage>
        <taxon>Bacteria</taxon>
        <taxon>Pseudomonadati</taxon>
        <taxon>Pseudomonadota</taxon>
        <taxon>Alphaproteobacteria</taxon>
        <taxon>Rhodospirillales</taxon>
        <taxon>Thalassobaculaceae</taxon>
        <taxon>Thalassobaculum</taxon>
    </lineage>
</organism>
<keyword evidence="1" id="KW-0805">Transcription regulation</keyword>
<dbReference type="InterPro" id="IPR019888">
    <property type="entry name" value="Tscrpt_reg_AsnC-like"/>
</dbReference>
<dbReference type="SUPFAM" id="SSF54909">
    <property type="entry name" value="Dimeric alpha+beta barrel"/>
    <property type="match status" value="1"/>
</dbReference>
<dbReference type="PANTHER" id="PTHR30154">
    <property type="entry name" value="LEUCINE-RESPONSIVE REGULATORY PROTEIN"/>
    <property type="match status" value="1"/>
</dbReference>
<keyword evidence="3" id="KW-0804">Transcription</keyword>
<dbReference type="InterPro" id="IPR011991">
    <property type="entry name" value="ArsR-like_HTH"/>
</dbReference>
<evidence type="ECO:0000256" key="1">
    <source>
        <dbReference type="ARBA" id="ARBA00023015"/>
    </source>
</evidence>
<dbReference type="GO" id="GO:0043565">
    <property type="term" value="F:sequence-specific DNA binding"/>
    <property type="evidence" value="ECO:0007669"/>
    <property type="project" value="InterPro"/>
</dbReference>
<dbReference type="FunFam" id="1.10.10.10:FF:000186">
    <property type="entry name" value="AsnC family transcriptional regulator"/>
    <property type="match status" value="1"/>
</dbReference>
<proteinExistence type="predicted"/>
<dbReference type="InterPro" id="IPR011008">
    <property type="entry name" value="Dimeric_a/b-barrel"/>
</dbReference>
<evidence type="ECO:0000259" key="4">
    <source>
        <dbReference type="PROSITE" id="PS50956"/>
    </source>
</evidence>
<gene>
    <name evidence="5" type="ORF">GCM10017083_28170</name>
</gene>
<dbReference type="PRINTS" id="PR00033">
    <property type="entry name" value="HTHASNC"/>
</dbReference>
<dbReference type="GO" id="GO:0006355">
    <property type="term" value="P:regulation of DNA-templated transcription"/>
    <property type="evidence" value="ECO:0007669"/>
    <property type="project" value="UniProtKB-ARBA"/>
</dbReference>
<dbReference type="GO" id="GO:0005829">
    <property type="term" value="C:cytosol"/>
    <property type="evidence" value="ECO:0007669"/>
    <property type="project" value="TreeGrafter"/>
</dbReference>
<accession>A0A918XSN3</accession>
<evidence type="ECO:0000256" key="3">
    <source>
        <dbReference type="ARBA" id="ARBA00023163"/>
    </source>
</evidence>
<reference evidence="5" key="2">
    <citation type="submission" date="2020-09" db="EMBL/GenBank/DDBJ databases">
        <authorList>
            <person name="Sun Q."/>
            <person name="Kim S."/>
        </authorList>
    </citation>
    <scope>NUCLEOTIDE SEQUENCE</scope>
    <source>
        <strain evidence="5">KCTC 42651</strain>
    </source>
</reference>